<gene>
    <name evidence="3" type="ORF">QVD17_16217</name>
</gene>
<keyword evidence="4" id="KW-1185">Reference proteome</keyword>
<name>A0AAD8NTA7_TARER</name>
<dbReference type="PANTHER" id="PTHR32009">
    <property type="entry name" value="TMV RESISTANCE PROTEIN N-LIKE"/>
    <property type="match status" value="1"/>
</dbReference>
<dbReference type="GO" id="GO:0007165">
    <property type="term" value="P:signal transduction"/>
    <property type="evidence" value="ECO:0007669"/>
    <property type="project" value="InterPro"/>
</dbReference>
<dbReference type="EMBL" id="JAUHHV010000004">
    <property type="protein sequence ID" value="KAK1427530.1"/>
    <property type="molecule type" value="Genomic_DNA"/>
</dbReference>
<dbReference type="AlphaFoldDB" id="A0AAD8NTA7"/>
<dbReference type="FunFam" id="3.40.50.10140:FF:000007">
    <property type="entry name" value="Disease resistance protein (TIR-NBS-LRR class)"/>
    <property type="match status" value="1"/>
</dbReference>
<evidence type="ECO:0000313" key="4">
    <source>
        <dbReference type="Proteomes" id="UP001229421"/>
    </source>
</evidence>
<accession>A0AAD8NTA7</accession>
<dbReference type="PROSITE" id="PS50104">
    <property type="entry name" value="TIR"/>
    <property type="match status" value="1"/>
</dbReference>
<dbReference type="PANTHER" id="PTHR32009:SF109">
    <property type="entry name" value="TOLL-INTERLEUKIN-RESISTANCE (TIR) DOMAIN FAMILY PROTEIN"/>
    <property type="match status" value="1"/>
</dbReference>
<feature type="domain" description="TIR" evidence="2">
    <location>
        <begin position="19"/>
        <end position="168"/>
    </location>
</feature>
<evidence type="ECO:0000313" key="3">
    <source>
        <dbReference type="EMBL" id="KAK1427530.1"/>
    </source>
</evidence>
<evidence type="ECO:0000256" key="1">
    <source>
        <dbReference type="ARBA" id="ARBA00023027"/>
    </source>
</evidence>
<reference evidence="3" key="1">
    <citation type="journal article" date="2023" name="bioRxiv">
        <title>Improved chromosome-level genome assembly for marigold (Tagetes erecta).</title>
        <authorList>
            <person name="Jiang F."/>
            <person name="Yuan L."/>
            <person name="Wang S."/>
            <person name="Wang H."/>
            <person name="Xu D."/>
            <person name="Wang A."/>
            <person name="Fan W."/>
        </authorList>
    </citation>
    <scope>NUCLEOTIDE SEQUENCE</scope>
    <source>
        <strain evidence="3">WSJ</strain>
        <tissue evidence="3">Leaf</tissue>
    </source>
</reference>
<dbReference type="InterPro" id="IPR035897">
    <property type="entry name" value="Toll_tir_struct_dom_sf"/>
</dbReference>
<comment type="caution">
    <text evidence="3">The sequence shown here is derived from an EMBL/GenBank/DDBJ whole genome shotgun (WGS) entry which is preliminary data.</text>
</comment>
<evidence type="ECO:0000259" key="2">
    <source>
        <dbReference type="PROSITE" id="PS50104"/>
    </source>
</evidence>
<dbReference type="SMART" id="SM00255">
    <property type="entry name" value="TIR"/>
    <property type="match status" value="1"/>
</dbReference>
<proteinExistence type="predicted"/>
<dbReference type="Proteomes" id="UP001229421">
    <property type="component" value="Unassembled WGS sequence"/>
</dbReference>
<dbReference type="Pfam" id="PF01582">
    <property type="entry name" value="TIR"/>
    <property type="match status" value="1"/>
</dbReference>
<dbReference type="InterPro" id="IPR000157">
    <property type="entry name" value="TIR_dom"/>
</dbReference>
<keyword evidence="1" id="KW-0520">NAD</keyword>
<protein>
    <recommendedName>
        <fullName evidence="2">TIR domain-containing protein</fullName>
    </recommendedName>
</protein>
<organism evidence="3 4">
    <name type="scientific">Tagetes erecta</name>
    <name type="common">African marigold</name>
    <dbReference type="NCBI Taxonomy" id="13708"/>
    <lineage>
        <taxon>Eukaryota</taxon>
        <taxon>Viridiplantae</taxon>
        <taxon>Streptophyta</taxon>
        <taxon>Embryophyta</taxon>
        <taxon>Tracheophyta</taxon>
        <taxon>Spermatophyta</taxon>
        <taxon>Magnoliopsida</taxon>
        <taxon>eudicotyledons</taxon>
        <taxon>Gunneridae</taxon>
        <taxon>Pentapetalae</taxon>
        <taxon>asterids</taxon>
        <taxon>campanulids</taxon>
        <taxon>Asterales</taxon>
        <taxon>Asteraceae</taxon>
        <taxon>Asteroideae</taxon>
        <taxon>Heliantheae alliance</taxon>
        <taxon>Tageteae</taxon>
        <taxon>Tagetes</taxon>
    </lineage>
</organism>
<dbReference type="SUPFAM" id="SSF52200">
    <property type="entry name" value="Toll/Interleukin receptor TIR domain"/>
    <property type="match status" value="1"/>
</dbReference>
<sequence>MASSSSYSLPEPTPSSRSYSFNVFLSFRGEDTRKTFVDHLYSALVDRKISTYKDDETLPRGESIRPSLLEAIEASQIAVIIFSENYADSSWCLEELAHIMKCKDERELIVMPVFYDVVPSEVRKQEGEFGRGFAKQEARNVNKVESWRKALVDASEIAGWEPKNIANG</sequence>
<dbReference type="Gene3D" id="3.40.50.10140">
    <property type="entry name" value="Toll/interleukin-1 receptor homology (TIR) domain"/>
    <property type="match status" value="1"/>
</dbReference>